<reference evidence="2 3" key="1">
    <citation type="submission" date="2024-11" db="EMBL/GenBank/DDBJ databases">
        <title>Chromosome-level genome assembly of the freshwater bivalve Anodonta woodiana.</title>
        <authorList>
            <person name="Chen X."/>
        </authorList>
    </citation>
    <scope>NUCLEOTIDE SEQUENCE [LARGE SCALE GENOMIC DNA]</scope>
    <source>
        <strain evidence="2">MN2024</strain>
        <tissue evidence="2">Gills</tissue>
    </source>
</reference>
<protein>
    <submittedName>
        <fullName evidence="2">Uncharacterized protein</fullName>
    </submittedName>
</protein>
<keyword evidence="1" id="KW-0812">Transmembrane</keyword>
<sequence length="252" mass="28092">TLRMVTSVEVGPNTGVIVGSVLAAMGMSISAMVILIVVLRNIRKKHTNETNADNATTTATYANVIVSNPDAVCKITPCTIAKTDTTYSAIEKASLYIGMRSGVTNSRSVVIELDVPVQNVYEQLQDVTESNESAYCTIDHNRIHDHNMESMKTSSTYVETLQLLESSLKSVEVEISVLLDMKEQLISEELQTARANKLRDKWQQNDSEKDKDNTIVTLQSIEGELRILEDKRKCLLGRKYIILSQDLPNQRK</sequence>
<feature type="non-terminal residue" evidence="2">
    <location>
        <position position="1"/>
    </location>
</feature>
<evidence type="ECO:0000313" key="2">
    <source>
        <dbReference type="EMBL" id="KAL3879729.1"/>
    </source>
</evidence>
<accession>A0ABD3X0H0</accession>
<keyword evidence="1" id="KW-1133">Transmembrane helix</keyword>
<dbReference type="EMBL" id="JBJQND010000004">
    <property type="protein sequence ID" value="KAL3879729.1"/>
    <property type="molecule type" value="Genomic_DNA"/>
</dbReference>
<gene>
    <name evidence="2" type="ORF">ACJMK2_032015</name>
</gene>
<dbReference type="AlphaFoldDB" id="A0ABD3X0H0"/>
<evidence type="ECO:0000313" key="3">
    <source>
        <dbReference type="Proteomes" id="UP001634394"/>
    </source>
</evidence>
<comment type="caution">
    <text evidence="2">The sequence shown here is derived from an EMBL/GenBank/DDBJ whole genome shotgun (WGS) entry which is preliminary data.</text>
</comment>
<keyword evidence="1" id="KW-0472">Membrane</keyword>
<feature type="transmembrane region" description="Helical" evidence="1">
    <location>
        <begin position="16"/>
        <end position="39"/>
    </location>
</feature>
<dbReference type="Proteomes" id="UP001634394">
    <property type="component" value="Unassembled WGS sequence"/>
</dbReference>
<keyword evidence="3" id="KW-1185">Reference proteome</keyword>
<name>A0ABD3X0H0_SINWO</name>
<organism evidence="2 3">
    <name type="scientific">Sinanodonta woodiana</name>
    <name type="common">Chinese pond mussel</name>
    <name type="synonym">Anodonta woodiana</name>
    <dbReference type="NCBI Taxonomy" id="1069815"/>
    <lineage>
        <taxon>Eukaryota</taxon>
        <taxon>Metazoa</taxon>
        <taxon>Spiralia</taxon>
        <taxon>Lophotrochozoa</taxon>
        <taxon>Mollusca</taxon>
        <taxon>Bivalvia</taxon>
        <taxon>Autobranchia</taxon>
        <taxon>Heteroconchia</taxon>
        <taxon>Palaeoheterodonta</taxon>
        <taxon>Unionida</taxon>
        <taxon>Unionoidea</taxon>
        <taxon>Unionidae</taxon>
        <taxon>Unioninae</taxon>
        <taxon>Sinanodonta</taxon>
    </lineage>
</organism>
<evidence type="ECO:0000256" key="1">
    <source>
        <dbReference type="SAM" id="Phobius"/>
    </source>
</evidence>
<proteinExistence type="predicted"/>